<gene>
    <name evidence="2" type="ORF">ACEWY4_021214</name>
</gene>
<proteinExistence type="predicted"/>
<feature type="compositionally biased region" description="Low complexity" evidence="1">
    <location>
        <begin position="876"/>
        <end position="887"/>
    </location>
</feature>
<feature type="region of interest" description="Disordered" evidence="1">
    <location>
        <begin position="310"/>
        <end position="345"/>
    </location>
</feature>
<feature type="compositionally biased region" description="Pro residues" evidence="1">
    <location>
        <begin position="621"/>
        <end position="631"/>
    </location>
</feature>
<feature type="region of interest" description="Disordered" evidence="1">
    <location>
        <begin position="1"/>
        <end position="37"/>
    </location>
</feature>
<feature type="region of interest" description="Disordered" evidence="1">
    <location>
        <begin position="553"/>
        <end position="677"/>
    </location>
</feature>
<evidence type="ECO:0000256" key="1">
    <source>
        <dbReference type="SAM" id="MobiDB-lite"/>
    </source>
</evidence>
<evidence type="ECO:0000313" key="3">
    <source>
        <dbReference type="Proteomes" id="UP001591681"/>
    </source>
</evidence>
<name>A0ABD1J8D5_9TELE</name>
<feature type="region of interest" description="Disordered" evidence="1">
    <location>
        <begin position="130"/>
        <end position="223"/>
    </location>
</feature>
<feature type="compositionally biased region" description="Low complexity" evidence="1">
    <location>
        <begin position="251"/>
        <end position="268"/>
    </location>
</feature>
<dbReference type="InterPro" id="IPR029331">
    <property type="entry name" value="MLIP"/>
</dbReference>
<accession>A0ABD1J8D5</accession>
<keyword evidence="3" id="KW-1185">Reference proteome</keyword>
<feature type="compositionally biased region" description="Pro residues" evidence="1">
    <location>
        <begin position="652"/>
        <end position="663"/>
    </location>
</feature>
<feature type="region of interest" description="Disordered" evidence="1">
    <location>
        <begin position="837"/>
        <end position="922"/>
    </location>
</feature>
<dbReference type="Proteomes" id="UP001591681">
    <property type="component" value="Unassembled WGS sequence"/>
</dbReference>
<feature type="compositionally biased region" description="Polar residues" evidence="1">
    <location>
        <begin position="553"/>
        <end position="562"/>
    </location>
</feature>
<feature type="compositionally biased region" description="Basic and acidic residues" evidence="1">
    <location>
        <begin position="768"/>
        <end position="777"/>
    </location>
</feature>
<dbReference type="Pfam" id="PF15274">
    <property type="entry name" value="MLIP"/>
    <property type="match status" value="1"/>
</dbReference>
<organism evidence="2 3">
    <name type="scientific">Coilia grayii</name>
    <name type="common">Gray's grenadier anchovy</name>
    <dbReference type="NCBI Taxonomy" id="363190"/>
    <lineage>
        <taxon>Eukaryota</taxon>
        <taxon>Metazoa</taxon>
        <taxon>Chordata</taxon>
        <taxon>Craniata</taxon>
        <taxon>Vertebrata</taxon>
        <taxon>Euteleostomi</taxon>
        <taxon>Actinopterygii</taxon>
        <taxon>Neopterygii</taxon>
        <taxon>Teleostei</taxon>
        <taxon>Clupei</taxon>
        <taxon>Clupeiformes</taxon>
        <taxon>Clupeoidei</taxon>
        <taxon>Engraulidae</taxon>
        <taxon>Coilinae</taxon>
        <taxon>Coilia</taxon>
    </lineage>
</organism>
<reference evidence="2 3" key="1">
    <citation type="submission" date="2024-09" db="EMBL/GenBank/DDBJ databases">
        <title>A chromosome-level genome assembly of Gray's grenadier anchovy, Coilia grayii.</title>
        <authorList>
            <person name="Fu Z."/>
        </authorList>
    </citation>
    <scope>NUCLEOTIDE SEQUENCE [LARGE SCALE GENOMIC DNA]</scope>
    <source>
        <strain evidence="2">G4</strain>
        <tissue evidence="2">Muscle</tissue>
    </source>
</reference>
<sequence>MQLPLSGHRSRLDPKHSPIGEDMDVEHTNRSQEKATTAASARLTSFTFVPILAKLPTKSRIIHVGRKLLPSLFPSQSLEDPDRDTSDESSMEAGVYKAEFVYIRDSEETEPGDSPREAAHTKMLRVPSTDLITQTPPSPPPSPSPSPSTPVPALSEKTICYSSNPSPASPRVAMETKTDKHAGFSLWAGRRSTSPGINAGGSGGVDFNHDPEPDGDEPLSPATSVDLLTSLVSSSRESILSEGWDRDKSWSAPYLQSPAPSPAPSSLSRTWSPCSSIRSGNFSPAVVRVTRHSLAPGASLLGLAPGGGVGGGGGGGSCSSSRVTSRGTSPCPSVSPGTPRHRPPPTQLSLLTAILRKGRLPVLSASAQRPYSPCWPISPSHMSSCAACRAAARVGPMMGGTSEPCDSESAHKPLPRRSCQTPELKPILKEQQRVRLSDGSYTPTDISTERSKSESTIWDITPSKPSFPAARTFTTEKFAADDSRRVLKPVNSEIRVSPAPSPQLYTSFSQVSRSLSPKPSYAYCCTSEGPDVKSQPGHRGIACCAGLQSNTERLPNSENSSAAVPYLLGKPSPVTHTHRLSPLPRMPQLSSPRRTPTPIPPTSVSPAPCLLSCRPDSGTPTPTPTRTPTPTPDRFTLSPSPAVLSRDLTPSPSFPPSSTPSPTPKGRVSVSADREDKKSQLYKIKSSYKALAAIPTNTLLQEQQAIDTEVDKKENADPTEKFSMEEARGEMYSPAQLRAQSEELYAAIDEVLESPVPGQPLLPPSPTTRREEADLAKKYTPRSSPRTVGRETKYATYHFKSVGPTEQHVTKPGVIRPASVTPRLPTDDDEEEYFPNPFKTYLDNNPRKSPCKFASSRLEEPEADGGRPFNSQSFASSGGMKSSLFSSAPQLTTTAQSGSKWDTTPATLGTTLAKMEVHETDI</sequence>
<protein>
    <submittedName>
        <fullName evidence="2">Uncharacterized protein</fullName>
    </submittedName>
</protein>
<feature type="compositionally biased region" description="Acidic residues" evidence="1">
    <location>
        <begin position="79"/>
        <end position="90"/>
    </location>
</feature>
<comment type="caution">
    <text evidence="2">The sequence shown here is derived from an EMBL/GenBank/DDBJ whole genome shotgun (WGS) entry which is preliminary data.</text>
</comment>
<dbReference type="EMBL" id="JBHFQA010000018">
    <property type="protein sequence ID" value="KAL2083441.1"/>
    <property type="molecule type" value="Genomic_DNA"/>
</dbReference>
<dbReference type="PANTHER" id="PTHR31514">
    <property type="entry name" value="MUSCULAR LMNA-INTERACTING PROTEIN MLIP"/>
    <property type="match status" value="1"/>
</dbReference>
<feature type="compositionally biased region" description="Pro residues" evidence="1">
    <location>
        <begin position="757"/>
        <end position="766"/>
    </location>
</feature>
<feature type="compositionally biased region" description="Low complexity" evidence="1">
    <location>
        <begin position="318"/>
        <end position="329"/>
    </location>
</feature>
<dbReference type="PANTHER" id="PTHR31514:SF1">
    <property type="entry name" value="MUSCULAR LMNA-INTERACTING PROTEIN"/>
    <property type="match status" value="1"/>
</dbReference>
<feature type="region of interest" description="Disordered" evidence="1">
    <location>
        <begin position="72"/>
        <end position="91"/>
    </location>
</feature>
<feature type="region of interest" description="Disordered" evidence="1">
    <location>
        <begin position="236"/>
        <end position="268"/>
    </location>
</feature>
<dbReference type="AlphaFoldDB" id="A0ABD1J8D5"/>
<feature type="compositionally biased region" description="Polar residues" evidence="1">
    <location>
        <begin position="888"/>
        <end position="910"/>
    </location>
</feature>
<feature type="compositionally biased region" description="Pro residues" evidence="1">
    <location>
        <begin position="136"/>
        <end position="150"/>
    </location>
</feature>
<feature type="region of interest" description="Disordered" evidence="1">
    <location>
        <begin position="755"/>
        <end position="788"/>
    </location>
</feature>
<feature type="region of interest" description="Disordered" evidence="1">
    <location>
        <begin position="399"/>
        <end position="419"/>
    </location>
</feature>
<evidence type="ECO:0000313" key="2">
    <source>
        <dbReference type="EMBL" id="KAL2083441.1"/>
    </source>
</evidence>
<feature type="compositionally biased region" description="Basic and acidic residues" evidence="1">
    <location>
        <begin position="10"/>
        <end position="33"/>
    </location>
</feature>